<comment type="caution">
    <text evidence="2">The sequence shown here is derived from an EMBL/GenBank/DDBJ whole genome shotgun (WGS) entry which is preliminary data.</text>
</comment>
<evidence type="ECO:0000256" key="1">
    <source>
        <dbReference type="SAM" id="MobiDB-lite"/>
    </source>
</evidence>
<dbReference type="OrthoDB" id="2403318at2759"/>
<feature type="region of interest" description="Disordered" evidence="1">
    <location>
        <begin position="22"/>
        <end position="54"/>
    </location>
</feature>
<dbReference type="EMBL" id="JAAAIN010000923">
    <property type="protein sequence ID" value="KAG0309626.1"/>
    <property type="molecule type" value="Genomic_DNA"/>
</dbReference>
<protein>
    <submittedName>
        <fullName evidence="2">Uncharacterized protein</fullName>
    </submittedName>
</protein>
<feature type="compositionally biased region" description="Polar residues" evidence="1">
    <location>
        <begin position="22"/>
        <end position="41"/>
    </location>
</feature>
<gene>
    <name evidence="2" type="ORF">BGZ97_013019</name>
</gene>
<reference evidence="2" key="1">
    <citation type="journal article" date="2020" name="Fungal Divers.">
        <title>Resolving the Mortierellaceae phylogeny through synthesis of multi-gene phylogenetics and phylogenomics.</title>
        <authorList>
            <person name="Vandepol N."/>
            <person name="Liber J."/>
            <person name="Desiro A."/>
            <person name="Na H."/>
            <person name="Kennedy M."/>
            <person name="Barry K."/>
            <person name="Grigoriev I.V."/>
            <person name="Miller A.N."/>
            <person name="O'Donnell K."/>
            <person name="Stajich J.E."/>
            <person name="Bonito G."/>
        </authorList>
    </citation>
    <scope>NUCLEOTIDE SEQUENCE</scope>
    <source>
        <strain evidence="2">NVP60</strain>
    </source>
</reference>
<proteinExistence type="predicted"/>
<organism evidence="2 3">
    <name type="scientific">Linnemannia gamsii</name>
    <dbReference type="NCBI Taxonomy" id="64522"/>
    <lineage>
        <taxon>Eukaryota</taxon>
        <taxon>Fungi</taxon>
        <taxon>Fungi incertae sedis</taxon>
        <taxon>Mucoromycota</taxon>
        <taxon>Mortierellomycotina</taxon>
        <taxon>Mortierellomycetes</taxon>
        <taxon>Mortierellales</taxon>
        <taxon>Mortierellaceae</taxon>
        <taxon>Linnemannia</taxon>
    </lineage>
</organism>
<dbReference type="Proteomes" id="UP000823405">
    <property type="component" value="Unassembled WGS sequence"/>
</dbReference>
<keyword evidence="3" id="KW-1185">Reference proteome</keyword>
<dbReference type="AlphaFoldDB" id="A0A9P6UL42"/>
<evidence type="ECO:0000313" key="3">
    <source>
        <dbReference type="Proteomes" id="UP000823405"/>
    </source>
</evidence>
<evidence type="ECO:0000313" key="2">
    <source>
        <dbReference type="EMBL" id="KAG0309626.1"/>
    </source>
</evidence>
<name>A0A9P6UL42_9FUNG</name>
<accession>A0A9P6UL42</accession>
<sequence length="207" mass="23129">MTPQRIVKSFVKSREIISRQSLSNSNGKYNDYRSSSSTTLSAPLEQPTAGTSPTEAELLDPLVALQRRLLSNPGLTDMARLDILSLTCSQPQQDGSLIEINSSALEMLSNMMTKSIKQRAKARVLFNRIEASNNTTMEIEMMLIPQLRKYLEVSRSEAWDVIGCLTEMATKAIRRPDNANSELGAVSERSKVDWDSVVEALTRLQYE</sequence>